<organism evidence="1 2">
    <name type="scientific">Digitaria exilis</name>
    <dbReference type="NCBI Taxonomy" id="1010633"/>
    <lineage>
        <taxon>Eukaryota</taxon>
        <taxon>Viridiplantae</taxon>
        <taxon>Streptophyta</taxon>
        <taxon>Embryophyta</taxon>
        <taxon>Tracheophyta</taxon>
        <taxon>Spermatophyta</taxon>
        <taxon>Magnoliopsida</taxon>
        <taxon>Liliopsida</taxon>
        <taxon>Poales</taxon>
        <taxon>Poaceae</taxon>
        <taxon>PACMAD clade</taxon>
        <taxon>Panicoideae</taxon>
        <taxon>Panicodae</taxon>
        <taxon>Paniceae</taxon>
        <taxon>Anthephorinae</taxon>
        <taxon>Digitaria</taxon>
    </lineage>
</organism>
<dbReference type="EMBL" id="JACEFO010001753">
    <property type="protein sequence ID" value="KAF8711315.1"/>
    <property type="molecule type" value="Genomic_DNA"/>
</dbReference>
<evidence type="ECO:0000313" key="1">
    <source>
        <dbReference type="EMBL" id="KAF8711315.1"/>
    </source>
</evidence>
<dbReference type="Proteomes" id="UP000636709">
    <property type="component" value="Unassembled WGS sequence"/>
</dbReference>
<evidence type="ECO:0000313" key="2">
    <source>
        <dbReference type="Proteomes" id="UP000636709"/>
    </source>
</evidence>
<proteinExistence type="predicted"/>
<gene>
    <name evidence="1" type="ORF">HU200_029340</name>
</gene>
<sequence length="20" mass="2368">MDQVISEKGEFYCKNPDNCF</sequence>
<accession>A0A835ET91</accession>
<protein>
    <submittedName>
        <fullName evidence="1">Uncharacterized protein</fullName>
    </submittedName>
</protein>
<dbReference type="AlphaFoldDB" id="A0A835ET91"/>
<keyword evidence="2" id="KW-1185">Reference proteome</keyword>
<reference evidence="1" key="1">
    <citation type="submission" date="2020-07" db="EMBL/GenBank/DDBJ databases">
        <title>Genome sequence and genetic diversity analysis of an under-domesticated orphan crop, white fonio (Digitaria exilis).</title>
        <authorList>
            <person name="Bennetzen J.L."/>
            <person name="Chen S."/>
            <person name="Ma X."/>
            <person name="Wang X."/>
            <person name="Yssel A.E.J."/>
            <person name="Chaluvadi S.R."/>
            <person name="Johnson M."/>
            <person name="Gangashetty P."/>
            <person name="Hamidou F."/>
            <person name="Sanogo M.D."/>
            <person name="Zwaenepoel A."/>
            <person name="Wallace J."/>
            <person name="Van De Peer Y."/>
            <person name="Van Deynze A."/>
        </authorList>
    </citation>
    <scope>NUCLEOTIDE SEQUENCE</scope>
    <source>
        <tissue evidence="1">Leaves</tissue>
    </source>
</reference>
<comment type="caution">
    <text evidence="1">The sequence shown here is derived from an EMBL/GenBank/DDBJ whole genome shotgun (WGS) entry which is preliminary data.</text>
</comment>
<name>A0A835ET91_9POAL</name>